<dbReference type="InterPro" id="IPR012292">
    <property type="entry name" value="Globin/Proto"/>
</dbReference>
<dbReference type="CDD" id="cd01040">
    <property type="entry name" value="Mb-like"/>
    <property type="match status" value="1"/>
</dbReference>
<feature type="domain" description="Globin" evidence="8">
    <location>
        <begin position="2"/>
        <end position="144"/>
    </location>
</feature>
<dbReference type="AlphaFoldDB" id="A0A8J9YRE7"/>
<protein>
    <submittedName>
        <fullName evidence="9">HBZ protein</fullName>
    </submittedName>
</protein>
<dbReference type="GO" id="GO:0005344">
    <property type="term" value="F:oxygen carrier activity"/>
    <property type="evidence" value="ECO:0007669"/>
    <property type="project" value="UniProtKB-KW"/>
</dbReference>
<evidence type="ECO:0000256" key="4">
    <source>
        <dbReference type="ARBA" id="ARBA00022621"/>
    </source>
</evidence>
<sequence length="144" mass="16070">MSLNVAEKKAVEESWARVSQPSFQDAGEKVFLKLLKNKFTKANFKKFRDIPFDQLPGNAALREHGGQVVQVLDDFIKGLDGSGYEAVKKVGRIHKAEGMTSEKIELMKLALCEVLDDAGCGDHVTKAAWEKLWRLFMAAHSDGY</sequence>
<keyword evidence="4 7" id="KW-0561">Oxygen transport</keyword>
<evidence type="ECO:0000256" key="1">
    <source>
        <dbReference type="ARBA" id="ARBA00008705"/>
    </source>
</evidence>
<dbReference type="Proteomes" id="UP000838412">
    <property type="component" value="Chromosome 1"/>
</dbReference>
<dbReference type="PROSITE" id="PS01033">
    <property type="entry name" value="GLOBIN"/>
    <property type="match status" value="1"/>
</dbReference>
<dbReference type="GO" id="GO:0020037">
    <property type="term" value="F:heme binding"/>
    <property type="evidence" value="ECO:0007669"/>
    <property type="project" value="InterPro"/>
</dbReference>
<keyword evidence="3 7" id="KW-0349">Heme</keyword>
<evidence type="ECO:0000256" key="6">
    <source>
        <dbReference type="ARBA" id="ARBA00023004"/>
    </source>
</evidence>
<dbReference type="Pfam" id="PF00042">
    <property type="entry name" value="Globin"/>
    <property type="match status" value="1"/>
</dbReference>
<dbReference type="PANTHER" id="PTHR46458">
    <property type="entry name" value="BLR2807 PROTEIN"/>
    <property type="match status" value="1"/>
</dbReference>
<comment type="similarity">
    <text evidence="1 7">Belongs to the globin family.</text>
</comment>
<gene>
    <name evidence="9" type="primary">HBZ</name>
    <name evidence="9" type="ORF">BLAG_LOCUS2302</name>
</gene>
<dbReference type="GO" id="GO:0046872">
    <property type="term" value="F:metal ion binding"/>
    <property type="evidence" value="ECO:0007669"/>
    <property type="project" value="UniProtKB-KW"/>
</dbReference>
<keyword evidence="5" id="KW-0479">Metal-binding</keyword>
<accession>A0A8J9YRE7</accession>
<evidence type="ECO:0000256" key="3">
    <source>
        <dbReference type="ARBA" id="ARBA00022617"/>
    </source>
</evidence>
<evidence type="ECO:0000256" key="5">
    <source>
        <dbReference type="ARBA" id="ARBA00022723"/>
    </source>
</evidence>
<evidence type="ECO:0000313" key="9">
    <source>
        <dbReference type="EMBL" id="CAH1233586.1"/>
    </source>
</evidence>
<keyword evidence="2 7" id="KW-0813">Transport</keyword>
<dbReference type="GO" id="GO:0019825">
    <property type="term" value="F:oxygen binding"/>
    <property type="evidence" value="ECO:0007669"/>
    <property type="project" value="InterPro"/>
</dbReference>
<keyword evidence="6" id="KW-0408">Iron</keyword>
<dbReference type="InterPro" id="IPR044399">
    <property type="entry name" value="Mb-like_M"/>
</dbReference>
<dbReference type="EMBL" id="OV696686">
    <property type="protein sequence ID" value="CAH1233586.1"/>
    <property type="molecule type" value="Genomic_DNA"/>
</dbReference>
<dbReference type="InterPro" id="IPR009050">
    <property type="entry name" value="Globin-like_sf"/>
</dbReference>
<dbReference type="InterPro" id="IPR050532">
    <property type="entry name" value="Globin-like_OT"/>
</dbReference>
<dbReference type="PANTHER" id="PTHR46458:SF1">
    <property type="entry name" value="GEO09476P1"/>
    <property type="match status" value="1"/>
</dbReference>
<organism evidence="9 10">
    <name type="scientific">Branchiostoma lanceolatum</name>
    <name type="common">Common lancelet</name>
    <name type="synonym">Amphioxus lanceolatum</name>
    <dbReference type="NCBI Taxonomy" id="7740"/>
    <lineage>
        <taxon>Eukaryota</taxon>
        <taxon>Metazoa</taxon>
        <taxon>Chordata</taxon>
        <taxon>Cephalochordata</taxon>
        <taxon>Leptocardii</taxon>
        <taxon>Amphioxiformes</taxon>
        <taxon>Branchiostomatidae</taxon>
        <taxon>Branchiostoma</taxon>
    </lineage>
</organism>
<proteinExistence type="inferred from homology"/>
<reference evidence="9" key="1">
    <citation type="submission" date="2022-01" db="EMBL/GenBank/DDBJ databases">
        <authorList>
            <person name="Braso-Vives M."/>
        </authorList>
    </citation>
    <scope>NUCLEOTIDE SEQUENCE</scope>
</reference>
<dbReference type="InterPro" id="IPR000971">
    <property type="entry name" value="Globin"/>
</dbReference>
<dbReference type="Gene3D" id="1.10.490.10">
    <property type="entry name" value="Globins"/>
    <property type="match status" value="1"/>
</dbReference>
<keyword evidence="10" id="KW-1185">Reference proteome</keyword>
<evidence type="ECO:0000256" key="7">
    <source>
        <dbReference type="RuleBase" id="RU000356"/>
    </source>
</evidence>
<evidence type="ECO:0000313" key="10">
    <source>
        <dbReference type="Proteomes" id="UP000838412"/>
    </source>
</evidence>
<dbReference type="OrthoDB" id="436496at2759"/>
<name>A0A8J9YRE7_BRALA</name>
<evidence type="ECO:0000256" key="2">
    <source>
        <dbReference type="ARBA" id="ARBA00022448"/>
    </source>
</evidence>
<dbReference type="SUPFAM" id="SSF46458">
    <property type="entry name" value="Globin-like"/>
    <property type="match status" value="1"/>
</dbReference>
<evidence type="ECO:0000259" key="8">
    <source>
        <dbReference type="PROSITE" id="PS01033"/>
    </source>
</evidence>